<name>A0ABR3THS7_9PEZI</name>
<comment type="caution">
    <text evidence="2">The sequence shown here is derived from an EMBL/GenBank/DDBJ whole genome shotgun (WGS) entry which is preliminary data.</text>
</comment>
<feature type="region of interest" description="Disordered" evidence="1">
    <location>
        <begin position="1"/>
        <end position="77"/>
    </location>
</feature>
<dbReference type="Proteomes" id="UP001521184">
    <property type="component" value="Unassembled WGS sequence"/>
</dbReference>
<evidence type="ECO:0000313" key="2">
    <source>
        <dbReference type="EMBL" id="KAL1639032.1"/>
    </source>
</evidence>
<keyword evidence="3" id="KW-1185">Reference proteome</keyword>
<organism evidence="2 3">
    <name type="scientific">Diplodia intermedia</name>
    <dbReference type="NCBI Taxonomy" id="856260"/>
    <lineage>
        <taxon>Eukaryota</taxon>
        <taxon>Fungi</taxon>
        <taxon>Dikarya</taxon>
        <taxon>Ascomycota</taxon>
        <taxon>Pezizomycotina</taxon>
        <taxon>Dothideomycetes</taxon>
        <taxon>Dothideomycetes incertae sedis</taxon>
        <taxon>Botryosphaeriales</taxon>
        <taxon>Botryosphaeriaceae</taxon>
        <taxon>Diplodia</taxon>
    </lineage>
</organism>
<gene>
    <name evidence="2" type="ORF">SLS58_008361</name>
</gene>
<sequence>MSTGSQARSAVSFSDSAAMSRPGDSPYTITTPESERMSAVQAMPSAALAHGGLPMSARSHTSNRFGLRPPPPSQNGQQRFLPLLDLPAVNVRLTDSPTTAPENTPTASDRAISQQRLPSIAEVLQRLPELSNDVPTFNGRSSTPLSQHGVREHTDWQEDVEADLDRALARLSNLARDDHEQDRAMSVEQHYTHRLDAAIERQRTRYTYLQEAKSTVTTLLLHRAKLRSLLEAIITEVIADKKDVVDMVAGVLAEMDVEDGE</sequence>
<protein>
    <submittedName>
        <fullName evidence="2">Uncharacterized protein</fullName>
    </submittedName>
</protein>
<evidence type="ECO:0000256" key="1">
    <source>
        <dbReference type="SAM" id="MobiDB-lite"/>
    </source>
</evidence>
<reference evidence="2 3" key="1">
    <citation type="journal article" date="2023" name="Plant Dis.">
        <title>First Report of Diplodia intermedia Causing Canker and Dieback Diseases on Apple Trees in Canada.</title>
        <authorList>
            <person name="Ellouze W."/>
            <person name="Ilyukhin E."/>
            <person name="Sulman M."/>
            <person name="Ali S."/>
        </authorList>
    </citation>
    <scope>NUCLEOTIDE SEQUENCE [LARGE SCALE GENOMIC DNA]</scope>
    <source>
        <strain evidence="2 3">M45-28</strain>
    </source>
</reference>
<proteinExistence type="predicted"/>
<accession>A0ABR3THS7</accession>
<feature type="compositionally biased region" description="Polar residues" evidence="1">
    <location>
        <begin position="1"/>
        <end position="17"/>
    </location>
</feature>
<evidence type="ECO:0000313" key="3">
    <source>
        <dbReference type="Proteomes" id="UP001521184"/>
    </source>
</evidence>
<dbReference type="EMBL" id="JAKEKT020000070">
    <property type="protein sequence ID" value="KAL1639032.1"/>
    <property type="molecule type" value="Genomic_DNA"/>
</dbReference>